<sequence length="52" mass="5916">MDESKKSSQVAGTTNEDKKIKGIAIELSTRDIQPASAKRNWLKKLLKNLFRQ</sequence>
<dbReference type="AlphaFoldDB" id="A0A9W5QZV1"/>
<dbReference type="Proteomes" id="UP000014009">
    <property type="component" value="Unassembled WGS sequence"/>
</dbReference>
<comment type="caution">
    <text evidence="1">The sequence shown here is derived from an EMBL/GenBank/DDBJ whole genome shotgun (WGS) entry which is preliminary data.</text>
</comment>
<protein>
    <submittedName>
        <fullName evidence="1">Uncharacterized protein</fullName>
    </submittedName>
</protein>
<organism evidence="1 2">
    <name type="scientific">Bacillus cereus HuB4-4</name>
    <dbReference type="NCBI Taxonomy" id="1053211"/>
    <lineage>
        <taxon>Bacteria</taxon>
        <taxon>Bacillati</taxon>
        <taxon>Bacillota</taxon>
        <taxon>Bacilli</taxon>
        <taxon>Bacillales</taxon>
        <taxon>Bacillaceae</taxon>
        <taxon>Bacillus</taxon>
        <taxon>Bacillus cereus group</taxon>
    </lineage>
</organism>
<dbReference type="EMBL" id="AHEF01000010">
    <property type="protein sequence ID" value="EOP99241.1"/>
    <property type="molecule type" value="Genomic_DNA"/>
</dbReference>
<proteinExistence type="predicted"/>
<evidence type="ECO:0000313" key="1">
    <source>
        <dbReference type="EMBL" id="EOP99241.1"/>
    </source>
</evidence>
<evidence type="ECO:0000313" key="2">
    <source>
        <dbReference type="Proteomes" id="UP000014009"/>
    </source>
</evidence>
<gene>
    <name evidence="1" type="ORF">IGM_00277</name>
</gene>
<dbReference type="RefSeq" id="WP_016097584.1">
    <property type="nucleotide sequence ID" value="NZ_KB976537.1"/>
</dbReference>
<reference evidence="1 2" key="1">
    <citation type="submission" date="2012-12" db="EMBL/GenBank/DDBJ databases">
        <title>The Genome Sequence of Bacillus cereus HuB4-4.</title>
        <authorList>
            <consortium name="The Broad Institute Genome Sequencing Platform"/>
            <consortium name="The Broad Institute Genome Sequencing Center for Infectious Disease"/>
            <person name="Feldgarden M."/>
            <person name="Van der Auwera G.A."/>
            <person name="Mahillon J."/>
            <person name="Duprez V."/>
            <person name="Timmery S."/>
            <person name="Mattelet C."/>
            <person name="Dierick K."/>
            <person name="Sun M."/>
            <person name="Yu Z."/>
            <person name="Zhu L."/>
            <person name="Hu X."/>
            <person name="Shank E.B."/>
            <person name="Swiecicka I."/>
            <person name="Hansen B.M."/>
            <person name="Andrup L."/>
            <person name="Walker B."/>
            <person name="Young S.K."/>
            <person name="Zeng Q."/>
            <person name="Gargeya S."/>
            <person name="Fitzgerald M."/>
            <person name="Haas B."/>
            <person name="Abouelleil A."/>
            <person name="Alvarado L."/>
            <person name="Arachchi H.M."/>
            <person name="Berlin A.M."/>
            <person name="Chapman S.B."/>
            <person name="Dewar J."/>
            <person name="Goldberg J."/>
            <person name="Griggs A."/>
            <person name="Gujja S."/>
            <person name="Hansen M."/>
            <person name="Howarth C."/>
            <person name="Imamovic A."/>
            <person name="Larimer J."/>
            <person name="McCowan C."/>
            <person name="Murphy C."/>
            <person name="Neiman D."/>
            <person name="Pearson M."/>
            <person name="Priest M."/>
            <person name="Roberts A."/>
            <person name="Saif S."/>
            <person name="Shea T."/>
            <person name="Sisk P."/>
            <person name="Sykes S."/>
            <person name="Wortman J."/>
            <person name="Nusbaum C."/>
            <person name="Birren B."/>
        </authorList>
    </citation>
    <scope>NUCLEOTIDE SEQUENCE [LARGE SCALE GENOMIC DNA]</scope>
    <source>
        <strain evidence="1 2">HuB4-4</strain>
    </source>
</reference>
<name>A0A9W5QZV1_BACCE</name>
<accession>A0A9W5QZV1</accession>